<proteinExistence type="predicted"/>
<dbReference type="RefSeq" id="WP_316413988.1">
    <property type="nucleotide sequence ID" value="NZ_AP027080.1"/>
</dbReference>
<dbReference type="InterPro" id="IPR011034">
    <property type="entry name" value="Formyl_transferase-like_C_sf"/>
</dbReference>
<dbReference type="EMBL" id="AP027080">
    <property type="protein sequence ID" value="BDU71094.1"/>
    <property type="molecule type" value="Genomic_DNA"/>
</dbReference>
<evidence type="ECO:0008006" key="5">
    <source>
        <dbReference type="Google" id="ProtNLM"/>
    </source>
</evidence>
<dbReference type="InterPro" id="IPR036477">
    <property type="entry name" value="Formyl_transf_N_sf"/>
</dbReference>
<dbReference type="PANTHER" id="PTHR11138">
    <property type="entry name" value="METHIONYL-TRNA FORMYLTRANSFERASE"/>
    <property type="match status" value="1"/>
</dbReference>
<evidence type="ECO:0000313" key="3">
    <source>
        <dbReference type="EMBL" id="BDU71094.1"/>
    </source>
</evidence>
<feature type="domain" description="Formyl transferase N-terminal" evidence="1">
    <location>
        <begin position="42"/>
        <end position="169"/>
    </location>
</feature>
<evidence type="ECO:0000313" key="4">
    <source>
        <dbReference type="Proteomes" id="UP001238179"/>
    </source>
</evidence>
<reference evidence="4" key="1">
    <citation type="journal article" date="2023" name="Int. J. Syst. Evol. Microbiol.">
        <title>Mesoterricola silvestris gen. nov., sp. nov., Mesoterricola sediminis sp. nov., Geothrix oryzae sp. nov., Geothrix edaphica sp. nov., Geothrix rubra sp. nov., and Geothrix limicola sp. nov., six novel members of Acidobacteriota isolated from soils.</title>
        <authorList>
            <person name="Itoh H."/>
            <person name="Sugisawa Y."/>
            <person name="Mise K."/>
            <person name="Xu Z."/>
            <person name="Kuniyasu M."/>
            <person name="Ushijima N."/>
            <person name="Kawano K."/>
            <person name="Kobayashi E."/>
            <person name="Shiratori Y."/>
            <person name="Masuda Y."/>
            <person name="Senoo K."/>
        </authorList>
    </citation>
    <scope>NUCLEOTIDE SEQUENCE [LARGE SCALE GENOMIC DNA]</scope>
    <source>
        <strain evidence="4">W79</strain>
    </source>
</reference>
<protein>
    <recommendedName>
        <fullName evidence="5">Methionyl-tRNA formyltransferase</fullName>
    </recommendedName>
</protein>
<dbReference type="Gene3D" id="3.40.50.12230">
    <property type="match status" value="1"/>
</dbReference>
<evidence type="ECO:0000259" key="2">
    <source>
        <dbReference type="Pfam" id="PF02911"/>
    </source>
</evidence>
<dbReference type="KEGG" id="msil:METEAL_02680"/>
<feature type="domain" description="Formyl transferase C-terminal" evidence="2">
    <location>
        <begin position="203"/>
        <end position="283"/>
    </location>
</feature>
<organism evidence="3 4">
    <name type="scientific">Mesoterricola silvestris</name>
    <dbReference type="NCBI Taxonomy" id="2927979"/>
    <lineage>
        <taxon>Bacteria</taxon>
        <taxon>Pseudomonadati</taxon>
        <taxon>Acidobacteriota</taxon>
        <taxon>Holophagae</taxon>
        <taxon>Holophagales</taxon>
        <taxon>Holophagaceae</taxon>
        <taxon>Mesoterricola</taxon>
    </lineage>
</organism>
<dbReference type="SUPFAM" id="SSF53328">
    <property type="entry name" value="Formyltransferase"/>
    <property type="match status" value="1"/>
</dbReference>
<dbReference type="SUPFAM" id="SSF50486">
    <property type="entry name" value="FMT C-terminal domain-like"/>
    <property type="match status" value="1"/>
</dbReference>
<evidence type="ECO:0000259" key="1">
    <source>
        <dbReference type="Pfam" id="PF00551"/>
    </source>
</evidence>
<dbReference type="AlphaFoldDB" id="A0AA48GHK2"/>
<dbReference type="InterPro" id="IPR002376">
    <property type="entry name" value="Formyl_transf_N"/>
</dbReference>
<dbReference type="GO" id="GO:0005829">
    <property type="term" value="C:cytosol"/>
    <property type="evidence" value="ECO:0007669"/>
    <property type="project" value="TreeGrafter"/>
</dbReference>
<accession>A0AA48GHK2</accession>
<dbReference type="Proteomes" id="UP001238179">
    <property type="component" value="Chromosome"/>
</dbReference>
<name>A0AA48GHK2_9BACT</name>
<keyword evidence="4" id="KW-1185">Reference proteome</keyword>
<dbReference type="Pfam" id="PF00551">
    <property type="entry name" value="Formyl_trans_N"/>
    <property type="match status" value="1"/>
</dbReference>
<sequence>MTTAIVCAYSSVGHEALAGLLEAGINVQALYTYPQRPDEAWFTPPAALAQKHGIAVHMEKDFNSDRVYRSIAAMAPDFLFSFYFREMIHQRYLDLPKKGAYNLHGSLLPAYRGRAPINWVLVKGETATGITLHTMTAKPDDGDIIGQTPLPIAWDETALSLTLRSAAAARTLVKALVPGLVDGTAKRIPQKSLGPSTYFGGRSPEDGRLDLTHPLHEAFNLVRAVADPWPNAFLETDRGMVKVAWALPSASTCPQGHFREGREGILLGFRDGALRIHTLRKEGIRSERPSVHAVWLRELGIPEAK</sequence>
<dbReference type="GO" id="GO:0004479">
    <property type="term" value="F:methionyl-tRNA formyltransferase activity"/>
    <property type="evidence" value="ECO:0007669"/>
    <property type="project" value="TreeGrafter"/>
</dbReference>
<gene>
    <name evidence="3" type="ORF">METEAL_02680</name>
</gene>
<dbReference type="InterPro" id="IPR005793">
    <property type="entry name" value="Formyl_trans_C"/>
</dbReference>
<dbReference type="Pfam" id="PF02911">
    <property type="entry name" value="Formyl_trans_C"/>
    <property type="match status" value="1"/>
</dbReference>
<dbReference type="PANTHER" id="PTHR11138:SF5">
    <property type="entry name" value="METHIONYL-TRNA FORMYLTRANSFERASE, MITOCHONDRIAL"/>
    <property type="match status" value="1"/>
</dbReference>